<evidence type="ECO:0000313" key="3">
    <source>
        <dbReference type="Proteomes" id="UP001221898"/>
    </source>
</evidence>
<comment type="caution">
    <text evidence="2">The sequence shown here is derived from an EMBL/GenBank/DDBJ whole genome shotgun (WGS) entry which is preliminary data.</text>
</comment>
<reference evidence="2" key="1">
    <citation type="journal article" date="2023" name="Science">
        <title>Genome structures resolve the early diversification of teleost fishes.</title>
        <authorList>
            <person name="Parey E."/>
            <person name="Louis A."/>
            <person name="Montfort J."/>
            <person name="Bouchez O."/>
            <person name="Roques C."/>
            <person name="Iampietro C."/>
            <person name="Lluch J."/>
            <person name="Castinel A."/>
            <person name="Donnadieu C."/>
            <person name="Desvignes T."/>
            <person name="Floi Bucao C."/>
            <person name="Jouanno E."/>
            <person name="Wen M."/>
            <person name="Mejri S."/>
            <person name="Dirks R."/>
            <person name="Jansen H."/>
            <person name="Henkel C."/>
            <person name="Chen W.J."/>
            <person name="Zahm M."/>
            <person name="Cabau C."/>
            <person name="Klopp C."/>
            <person name="Thompson A.W."/>
            <person name="Robinson-Rechavi M."/>
            <person name="Braasch I."/>
            <person name="Lecointre G."/>
            <person name="Bobe J."/>
            <person name="Postlethwait J.H."/>
            <person name="Berthelot C."/>
            <person name="Roest Crollius H."/>
            <person name="Guiguen Y."/>
        </authorList>
    </citation>
    <scope>NUCLEOTIDE SEQUENCE</scope>
    <source>
        <strain evidence="2">NC1722</strain>
    </source>
</reference>
<keyword evidence="3" id="KW-1185">Reference proteome</keyword>
<dbReference type="AlphaFoldDB" id="A0AAD7RDM1"/>
<dbReference type="Proteomes" id="UP001221898">
    <property type="component" value="Unassembled WGS sequence"/>
</dbReference>
<evidence type="ECO:0000313" key="2">
    <source>
        <dbReference type="EMBL" id="KAJ8378312.1"/>
    </source>
</evidence>
<sequence length="129" mass="13446">MQYNTLASPCRGSPLPLNDLIKEHENDALGSSALLPGQGSPLAAGARTRPLSGTLPPPARRRLNRCHLPPLAGAASLPGLPGSGVHPPLIADPRTRSPARPVCLDHPDPACLDQVARCSSGGESRQMEQ</sequence>
<protein>
    <submittedName>
        <fullName evidence="2">Uncharacterized protein</fullName>
    </submittedName>
</protein>
<organism evidence="2 3">
    <name type="scientific">Aldrovandia affinis</name>
    <dbReference type="NCBI Taxonomy" id="143900"/>
    <lineage>
        <taxon>Eukaryota</taxon>
        <taxon>Metazoa</taxon>
        <taxon>Chordata</taxon>
        <taxon>Craniata</taxon>
        <taxon>Vertebrata</taxon>
        <taxon>Euteleostomi</taxon>
        <taxon>Actinopterygii</taxon>
        <taxon>Neopterygii</taxon>
        <taxon>Teleostei</taxon>
        <taxon>Notacanthiformes</taxon>
        <taxon>Halosauridae</taxon>
        <taxon>Aldrovandia</taxon>
    </lineage>
</organism>
<proteinExistence type="predicted"/>
<feature type="region of interest" description="Disordered" evidence="1">
    <location>
        <begin position="29"/>
        <end position="110"/>
    </location>
</feature>
<dbReference type="EMBL" id="JAINUG010000324">
    <property type="protein sequence ID" value="KAJ8378312.1"/>
    <property type="molecule type" value="Genomic_DNA"/>
</dbReference>
<evidence type="ECO:0000256" key="1">
    <source>
        <dbReference type="SAM" id="MobiDB-lite"/>
    </source>
</evidence>
<accession>A0AAD7RDM1</accession>
<gene>
    <name evidence="2" type="ORF">AAFF_G00243900</name>
</gene>
<name>A0AAD7RDM1_9TELE</name>